<dbReference type="OrthoDB" id="9803476at2"/>
<reference evidence="1 2" key="1">
    <citation type="submission" date="2016-10" db="EMBL/GenBank/DDBJ databases">
        <authorList>
            <person name="de Groot N.N."/>
        </authorList>
    </citation>
    <scope>NUCLEOTIDE SEQUENCE [LARGE SCALE GENOMIC DNA]</scope>
    <source>
        <strain evidence="1 2">DSM 22024</strain>
    </source>
</reference>
<protein>
    <submittedName>
        <fullName evidence="1">Uncharacterized conserved protein YndB, AHSA1/START domain</fullName>
    </submittedName>
</protein>
<keyword evidence="2" id="KW-1185">Reference proteome</keyword>
<dbReference type="STRING" id="117157.SAMN04489717_1130"/>
<dbReference type="AlphaFoldDB" id="A0A1H1N7V3"/>
<dbReference type="Proteomes" id="UP000198983">
    <property type="component" value="Chromosome I"/>
</dbReference>
<dbReference type="EMBL" id="LT629732">
    <property type="protein sequence ID" value="SDR95007.1"/>
    <property type="molecule type" value="Genomic_DNA"/>
</dbReference>
<name>A0A1H1N7V3_9ACTN</name>
<proteinExistence type="predicted"/>
<evidence type="ECO:0000313" key="2">
    <source>
        <dbReference type="Proteomes" id="UP000198983"/>
    </source>
</evidence>
<dbReference type="InterPro" id="IPR023393">
    <property type="entry name" value="START-like_dom_sf"/>
</dbReference>
<dbReference type="SUPFAM" id="SSF55961">
    <property type="entry name" value="Bet v1-like"/>
    <property type="match status" value="1"/>
</dbReference>
<organism evidence="1 2">
    <name type="scientific">Actinopolymorpha singaporensis</name>
    <dbReference type="NCBI Taxonomy" id="117157"/>
    <lineage>
        <taxon>Bacteria</taxon>
        <taxon>Bacillati</taxon>
        <taxon>Actinomycetota</taxon>
        <taxon>Actinomycetes</taxon>
        <taxon>Propionibacteriales</taxon>
        <taxon>Actinopolymorphaceae</taxon>
        <taxon>Actinopolymorpha</taxon>
    </lineage>
</organism>
<accession>A0A1H1N7V3</accession>
<evidence type="ECO:0000313" key="1">
    <source>
        <dbReference type="EMBL" id="SDR95007.1"/>
    </source>
</evidence>
<dbReference type="Gene3D" id="3.30.530.20">
    <property type="match status" value="1"/>
</dbReference>
<sequence>MGEAARRTDRIEREIMIDAPIERVWSLVSEPGWWIGDGDRSKQTVTREGDLVVVEFQPYGKFGVLPIAADAPTYVSFRGNADPSELPGEDNSTLVEFFLAEKDGGTLVRVVESGFETVYPSPEGRADALRGNTEGWEMQLGFAKRDAENPSR</sequence>
<dbReference type="RefSeq" id="WP_092651185.1">
    <property type="nucleotide sequence ID" value="NZ_LT629732.1"/>
</dbReference>
<gene>
    <name evidence="1" type="ORF">SAMN04489717_1130</name>
</gene>